<keyword evidence="7" id="KW-0812">Transmembrane</keyword>
<dbReference type="Pfam" id="PF02518">
    <property type="entry name" value="HATPase_c"/>
    <property type="match status" value="1"/>
</dbReference>
<dbReference type="PANTHER" id="PTHR34220:SF7">
    <property type="entry name" value="SENSOR HISTIDINE KINASE YPDA"/>
    <property type="match status" value="1"/>
</dbReference>
<keyword evidence="5 9" id="KW-0418">Kinase</keyword>
<evidence type="ECO:0000256" key="2">
    <source>
        <dbReference type="ARBA" id="ARBA00022475"/>
    </source>
</evidence>
<evidence type="ECO:0000256" key="5">
    <source>
        <dbReference type="ARBA" id="ARBA00022777"/>
    </source>
</evidence>
<proteinExistence type="predicted"/>
<name>A0A9J6ZG23_9BACL</name>
<sequence length="595" mass="68839">MFRHMMDIPWRSIRVKLVLGLLSITIPLIALLLYNNNYSVKVIHNQVAMSNKNLISIHMKQIDDQLSEVERHMVGLAMLDSNLHNMEVYETEDDYVMAKSGISRRLDSDLIIYPYIEGFFVYSLSRNEMVNAYNRSMGYSQLTNFQEVMKNRIIEMNEQSQGANMEWSVININGINYISRWFRNGDIYIGAWVKADTILAPLRVMHTNEAGGVLIVNSEGEILSGTTLLAEKGLDFTRGFQNYYLSGKDNDYLIVGETSRKGDFSMAVVFPDKQILENLPYLANAAKFVIAMAILMLLLSTWFLRKVLMLPLHRMMVAMRAVGKGDLYPQIEDSSAVPDEFQLVNRTFNQMIKQIEDLKISVYEEQLSKHRAELKHLQLQINPHFFMNSLNIIYNLAQVKQHDLIQEMTMCLVQYFRYMFQSNHSLVLLRDELRHIQNYLRIQQMRMPNRFTCEIHVPNYLEETLIPPLILQTFVENTIKHAITMDGMTAMTVEATLDMLEEEPMVRILTRDTGKGFPERVLETIHSGKQLVDEKGAHIGLWNARERLRLQFGDRAWMELYNDDPQGAIVELVIPLKAYLDNKEGTRDATSINRG</sequence>
<dbReference type="GO" id="GO:0005886">
    <property type="term" value="C:plasma membrane"/>
    <property type="evidence" value="ECO:0007669"/>
    <property type="project" value="UniProtKB-SubCell"/>
</dbReference>
<dbReference type="Gene3D" id="3.30.565.10">
    <property type="entry name" value="Histidine kinase-like ATPase, C-terminal domain"/>
    <property type="match status" value="1"/>
</dbReference>
<keyword evidence="6 7" id="KW-0472">Membrane</keyword>
<feature type="transmembrane region" description="Helical" evidence="7">
    <location>
        <begin position="281"/>
        <end position="304"/>
    </location>
</feature>
<feature type="domain" description="HAMP" evidence="8">
    <location>
        <begin position="306"/>
        <end position="360"/>
    </location>
</feature>
<dbReference type="InterPro" id="IPR010559">
    <property type="entry name" value="Sig_transdc_His_kin_internal"/>
</dbReference>
<evidence type="ECO:0000256" key="1">
    <source>
        <dbReference type="ARBA" id="ARBA00004651"/>
    </source>
</evidence>
<dbReference type="SMART" id="SM00304">
    <property type="entry name" value="HAMP"/>
    <property type="match status" value="1"/>
</dbReference>
<gene>
    <name evidence="9" type="ORF">NAG76_02080</name>
</gene>
<keyword evidence="2" id="KW-1003">Cell membrane</keyword>
<feature type="transmembrane region" description="Helical" evidence="7">
    <location>
        <begin position="12"/>
        <end position="34"/>
    </location>
</feature>
<dbReference type="PROSITE" id="PS50885">
    <property type="entry name" value="HAMP"/>
    <property type="match status" value="1"/>
</dbReference>
<evidence type="ECO:0000313" key="9">
    <source>
        <dbReference type="EMBL" id="URN95069.1"/>
    </source>
</evidence>
<keyword evidence="4" id="KW-0808">Transferase</keyword>
<evidence type="ECO:0000313" key="10">
    <source>
        <dbReference type="Proteomes" id="UP001056756"/>
    </source>
</evidence>
<reference evidence="9" key="1">
    <citation type="submission" date="2022-05" db="EMBL/GenBank/DDBJ databases">
        <title>Novel bacterial taxa in a minimal lignocellulolytic consortium and its capacity to transform plastics disclosed by genome-resolved metagenomics.</title>
        <authorList>
            <person name="Rodriguez C.A.D."/>
            <person name="Diaz-Garcia L."/>
            <person name="Herrera K."/>
            <person name="Tarazona N.A."/>
            <person name="Sproer C."/>
            <person name="Overmann J."/>
            <person name="Jimenez D.J."/>
        </authorList>
    </citation>
    <scope>NUCLEOTIDE SEQUENCE</scope>
    <source>
        <strain evidence="9">MAG5</strain>
    </source>
</reference>
<dbReference type="Pfam" id="PF00672">
    <property type="entry name" value="HAMP"/>
    <property type="match status" value="1"/>
</dbReference>
<dbReference type="CDD" id="cd06225">
    <property type="entry name" value="HAMP"/>
    <property type="match status" value="1"/>
</dbReference>
<evidence type="ECO:0000259" key="8">
    <source>
        <dbReference type="PROSITE" id="PS50885"/>
    </source>
</evidence>
<dbReference type="InterPro" id="IPR003594">
    <property type="entry name" value="HATPase_dom"/>
</dbReference>
<dbReference type="Proteomes" id="UP001056756">
    <property type="component" value="Chromosome"/>
</dbReference>
<protein>
    <submittedName>
        <fullName evidence="9">Histidine kinase</fullName>
    </submittedName>
</protein>
<dbReference type="PANTHER" id="PTHR34220">
    <property type="entry name" value="SENSOR HISTIDINE KINASE YPDA"/>
    <property type="match status" value="1"/>
</dbReference>
<dbReference type="InterPro" id="IPR036890">
    <property type="entry name" value="HATPase_C_sf"/>
</dbReference>
<dbReference type="SUPFAM" id="SSF55874">
    <property type="entry name" value="ATPase domain of HSP90 chaperone/DNA topoisomerase II/histidine kinase"/>
    <property type="match status" value="1"/>
</dbReference>
<evidence type="ECO:0000256" key="4">
    <source>
        <dbReference type="ARBA" id="ARBA00022679"/>
    </source>
</evidence>
<dbReference type="Pfam" id="PF06580">
    <property type="entry name" value="His_kinase"/>
    <property type="match status" value="1"/>
</dbReference>
<dbReference type="KEGG" id="plig:NAG76_02080"/>
<dbReference type="InterPro" id="IPR050640">
    <property type="entry name" value="Bact_2-comp_sensor_kinase"/>
</dbReference>
<evidence type="ECO:0000256" key="3">
    <source>
        <dbReference type="ARBA" id="ARBA00022553"/>
    </source>
</evidence>
<dbReference type="EMBL" id="CP097899">
    <property type="protein sequence ID" value="URN95069.1"/>
    <property type="molecule type" value="Genomic_DNA"/>
</dbReference>
<keyword evidence="3" id="KW-0597">Phosphoprotein</keyword>
<comment type="subcellular location">
    <subcellularLocation>
        <location evidence="1">Cell membrane</location>
        <topology evidence="1">Multi-pass membrane protein</topology>
    </subcellularLocation>
</comment>
<organism evidence="9 10">
    <name type="scientific">Candidatus Pristimantibacillus lignocellulolyticus</name>
    <dbReference type="NCBI Taxonomy" id="2994561"/>
    <lineage>
        <taxon>Bacteria</taxon>
        <taxon>Bacillati</taxon>
        <taxon>Bacillota</taxon>
        <taxon>Bacilli</taxon>
        <taxon>Bacillales</taxon>
        <taxon>Paenibacillaceae</taxon>
        <taxon>Candidatus Pristimantibacillus</taxon>
    </lineage>
</organism>
<evidence type="ECO:0000256" key="6">
    <source>
        <dbReference type="ARBA" id="ARBA00023136"/>
    </source>
</evidence>
<evidence type="ECO:0000256" key="7">
    <source>
        <dbReference type="SAM" id="Phobius"/>
    </source>
</evidence>
<dbReference type="Gene3D" id="6.10.340.10">
    <property type="match status" value="1"/>
</dbReference>
<keyword evidence="7" id="KW-1133">Transmembrane helix</keyword>
<dbReference type="AlphaFoldDB" id="A0A9J6ZG23"/>
<dbReference type="GO" id="GO:0000155">
    <property type="term" value="F:phosphorelay sensor kinase activity"/>
    <property type="evidence" value="ECO:0007669"/>
    <property type="project" value="InterPro"/>
</dbReference>
<accession>A0A9J6ZG23</accession>
<dbReference type="InterPro" id="IPR003660">
    <property type="entry name" value="HAMP_dom"/>
</dbReference>